<comment type="subcellular location">
    <subcellularLocation>
        <location evidence="1">Cell membrane</location>
        <topology evidence="1">Multi-pass membrane protein</topology>
    </subcellularLocation>
</comment>
<gene>
    <name evidence="7" type="ORF">GCM10009776_14030</name>
</gene>
<feature type="transmembrane region" description="Helical" evidence="5">
    <location>
        <begin position="402"/>
        <end position="423"/>
    </location>
</feature>
<evidence type="ECO:0000313" key="7">
    <source>
        <dbReference type="EMBL" id="GAA1953375.1"/>
    </source>
</evidence>
<protein>
    <submittedName>
        <fullName evidence="7">MFS transporter</fullName>
    </submittedName>
</protein>
<dbReference type="Pfam" id="PF07690">
    <property type="entry name" value="MFS_1"/>
    <property type="match status" value="1"/>
</dbReference>
<evidence type="ECO:0000256" key="3">
    <source>
        <dbReference type="ARBA" id="ARBA00022989"/>
    </source>
</evidence>
<dbReference type="PANTHER" id="PTHR23528">
    <property type="match status" value="1"/>
</dbReference>
<organism evidence="7 8">
    <name type="scientific">Microbacterium deminutum</name>
    <dbReference type="NCBI Taxonomy" id="344164"/>
    <lineage>
        <taxon>Bacteria</taxon>
        <taxon>Bacillati</taxon>
        <taxon>Actinomycetota</taxon>
        <taxon>Actinomycetes</taxon>
        <taxon>Micrococcales</taxon>
        <taxon>Microbacteriaceae</taxon>
        <taxon>Microbacterium</taxon>
    </lineage>
</organism>
<evidence type="ECO:0000256" key="1">
    <source>
        <dbReference type="ARBA" id="ARBA00004651"/>
    </source>
</evidence>
<accession>A0ABP5BVV4</accession>
<evidence type="ECO:0000256" key="5">
    <source>
        <dbReference type="SAM" id="Phobius"/>
    </source>
</evidence>
<keyword evidence="2 5" id="KW-0812">Transmembrane</keyword>
<keyword evidence="3 5" id="KW-1133">Transmembrane helix</keyword>
<sequence>MQVLCSEPAWGRRTETLESELSTSTEGLEPTAVGTAVAEPGTPERAREPRGFAFTYWLATYGLFLGILTPILGGLAVRVQNMVGLDAAPGVLGLVMGVGSLFALVAQPLAGRLSDRTTSRFGMRRPWILGGVLVAGVSLALVGVVPSVWLLLVVWCLAQTASNFAQGPETASVADQVPHLRRGFISGLAGTATPLALLTGAALLNAMPNDALRNLVPALLATTFGLLFVFTLKDRVRLEPAAEKFSWKEFAGTFYFNPRTHRDLGWAWLTKALIMFAFGALGGFLTLFLGVQYRLSVEEQLGFNLSATMVQVAAMVIVSLIAGKWSDKVNRRKPFVIVGGVLVGLGVIVVALSPLAGASGLTVILVAEAILGIGAGLFFGVDQAMCIDVLPDKENMAKDLGVLNIANTLPAMIAPFLAGTIFIPIGTSLFGGGYALWFAFAGVVGIVGGLLVMKIRTVK</sequence>
<feature type="transmembrane region" description="Helical" evidence="5">
    <location>
        <begin position="54"/>
        <end position="75"/>
    </location>
</feature>
<reference evidence="8" key="1">
    <citation type="journal article" date="2019" name="Int. J. Syst. Evol. Microbiol.">
        <title>The Global Catalogue of Microorganisms (GCM) 10K type strain sequencing project: providing services to taxonomists for standard genome sequencing and annotation.</title>
        <authorList>
            <consortium name="The Broad Institute Genomics Platform"/>
            <consortium name="The Broad Institute Genome Sequencing Center for Infectious Disease"/>
            <person name="Wu L."/>
            <person name="Ma J."/>
        </authorList>
    </citation>
    <scope>NUCLEOTIDE SEQUENCE [LARGE SCALE GENOMIC DNA]</scope>
    <source>
        <strain evidence="8">JCM 14901</strain>
    </source>
</reference>
<evidence type="ECO:0000259" key="6">
    <source>
        <dbReference type="PROSITE" id="PS50850"/>
    </source>
</evidence>
<feature type="transmembrane region" description="Helical" evidence="5">
    <location>
        <begin position="127"/>
        <end position="155"/>
    </location>
</feature>
<dbReference type="InterPro" id="IPR020846">
    <property type="entry name" value="MFS_dom"/>
</dbReference>
<dbReference type="InterPro" id="IPR011701">
    <property type="entry name" value="MFS"/>
</dbReference>
<proteinExistence type="predicted"/>
<dbReference type="SUPFAM" id="SSF103473">
    <property type="entry name" value="MFS general substrate transporter"/>
    <property type="match status" value="1"/>
</dbReference>
<name>A0ABP5BVV4_9MICO</name>
<feature type="transmembrane region" description="Helical" evidence="5">
    <location>
        <begin position="87"/>
        <end position="106"/>
    </location>
</feature>
<dbReference type="InterPro" id="IPR036259">
    <property type="entry name" value="MFS_trans_sf"/>
</dbReference>
<keyword evidence="8" id="KW-1185">Reference proteome</keyword>
<feature type="transmembrane region" description="Helical" evidence="5">
    <location>
        <begin position="435"/>
        <end position="453"/>
    </location>
</feature>
<feature type="transmembrane region" description="Helical" evidence="5">
    <location>
        <begin position="215"/>
        <end position="232"/>
    </location>
</feature>
<feature type="transmembrane region" description="Helical" evidence="5">
    <location>
        <begin position="361"/>
        <end position="381"/>
    </location>
</feature>
<feature type="transmembrane region" description="Helical" evidence="5">
    <location>
        <begin position="301"/>
        <end position="323"/>
    </location>
</feature>
<feature type="transmembrane region" description="Helical" evidence="5">
    <location>
        <begin position="268"/>
        <end position="289"/>
    </location>
</feature>
<feature type="domain" description="Major facilitator superfamily (MFS) profile" evidence="6">
    <location>
        <begin position="54"/>
        <end position="459"/>
    </location>
</feature>
<evidence type="ECO:0000313" key="8">
    <source>
        <dbReference type="Proteomes" id="UP001499933"/>
    </source>
</evidence>
<evidence type="ECO:0000256" key="2">
    <source>
        <dbReference type="ARBA" id="ARBA00022692"/>
    </source>
</evidence>
<keyword evidence="4 5" id="KW-0472">Membrane</keyword>
<feature type="transmembrane region" description="Helical" evidence="5">
    <location>
        <begin position="335"/>
        <end position="355"/>
    </location>
</feature>
<dbReference type="EMBL" id="BAAAOG010000002">
    <property type="protein sequence ID" value="GAA1953375.1"/>
    <property type="molecule type" value="Genomic_DNA"/>
</dbReference>
<comment type="caution">
    <text evidence="7">The sequence shown here is derived from an EMBL/GenBank/DDBJ whole genome shotgun (WGS) entry which is preliminary data.</text>
</comment>
<evidence type="ECO:0000256" key="4">
    <source>
        <dbReference type="ARBA" id="ARBA00023136"/>
    </source>
</evidence>
<dbReference type="PANTHER" id="PTHR23528:SF1">
    <property type="entry name" value="MAJOR FACILITATOR SUPERFAMILY (MFS) PROFILE DOMAIN-CONTAINING PROTEIN"/>
    <property type="match status" value="1"/>
</dbReference>
<dbReference type="PROSITE" id="PS50850">
    <property type="entry name" value="MFS"/>
    <property type="match status" value="1"/>
</dbReference>
<dbReference type="Proteomes" id="UP001499933">
    <property type="component" value="Unassembled WGS sequence"/>
</dbReference>
<dbReference type="Gene3D" id="1.20.1250.20">
    <property type="entry name" value="MFS general substrate transporter like domains"/>
    <property type="match status" value="2"/>
</dbReference>